<feature type="transmembrane region" description="Helical" evidence="8">
    <location>
        <begin position="7"/>
        <end position="28"/>
    </location>
</feature>
<comment type="similarity">
    <text evidence="2 8">Belongs to the 4-toluene sulfonate uptake permease (TSUP) (TC 2.A.102) family.</text>
</comment>
<keyword evidence="3" id="KW-0813">Transport</keyword>
<feature type="transmembrane region" description="Helical" evidence="8">
    <location>
        <begin position="34"/>
        <end position="56"/>
    </location>
</feature>
<keyword evidence="4 8" id="KW-1003">Cell membrane</keyword>
<keyword evidence="5 8" id="KW-0812">Transmembrane</keyword>
<keyword evidence="10" id="KW-1185">Reference proteome</keyword>
<evidence type="ECO:0000256" key="6">
    <source>
        <dbReference type="ARBA" id="ARBA00022989"/>
    </source>
</evidence>
<comment type="caution">
    <text evidence="9">The sequence shown here is derived from an EMBL/GenBank/DDBJ whole genome shotgun (WGS) entry which is preliminary data.</text>
</comment>
<dbReference type="EMBL" id="BAABJZ010000015">
    <property type="protein sequence ID" value="GAA4879079.1"/>
    <property type="molecule type" value="Genomic_DNA"/>
</dbReference>
<keyword evidence="7 8" id="KW-0472">Membrane</keyword>
<evidence type="ECO:0000313" key="10">
    <source>
        <dbReference type="Proteomes" id="UP001499988"/>
    </source>
</evidence>
<dbReference type="InterPro" id="IPR002781">
    <property type="entry name" value="TM_pro_TauE-like"/>
</dbReference>
<protein>
    <recommendedName>
        <fullName evidence="8">Probable membrane transporter protein</fullName>
    </recommendedName>
</protein>
<feature type="transmembrane region" description="Helical" evidence="8">
    <location>
        <begin position="102"/>
        <end position="119"/>
    </location>
</feature>
<reference evidence="10" key="1">
    <citation type="journal article" date="2019" name="Int. J. Syst. Evol. Microbiol.">
        <title>The Global Catalogue of Microorganisms (GCM) 10K type strain sequencing project: providing services to taxonomists for standard genome sequencing and annotation.</title>
        <authorList>
            <consortium name="The Broad Institute Genomics Platform"/>
            <consortium name="The Broad Institute Genome Sequencing Center for Infectious Disease"/>
            <person name="Wu L."/>
            <person name="Ma J."/>
        </authorList>
    </citation>
    <scope>NUCLEOTIDE SEQUENCE [LARGE SCALE GENOMIC DNA]</scope>
    <source>
        <strain evidence="10">JCM 18401</strain>
    </source>
</reference>
<dbReference type="Proteomes" id="UP001499988">
    <property type="component" value="Unassembled WGS sequence"/>
</dbReference>
<accession>A0ABP9EHM4</accession>
<feature type="transmembrane region" description="Helical" evidence="8">
    <location>
        <begin position="226"/>
        <end position="246"/>
    </location>
</feature>
<evidence type="ECO:0000256" key="3">
    <source>
        <dbReference type="ARBA" id="ARBA00022448"/>
    </source>
</evidence>
<proteinExistence type="inferred from homology"/>
<keyword evidence="6 8" id="KW-1133">Transmembrane helix</keyword>
<evidence type="ECO:0000313" key="9">
    <source>
        <dbReference type="EMBL" id="GAA4879079.1"/>
    </source>
</evidence>
<dbReference type="PANTHER" id="PTHR30269">
    <property type="entry name" value="TRANSMEMBRANE PROTEIN YFCA"/>
    <property type="match status" value="1"/>
</dbReference>
<evidence type="ECO:0000256" key="7">
    <source>
        <dbReference type="ARBA" id="ARBA00023136"/>
    </source>
</evidence>
<evidence type="ECO:0000256" key="2">
    <source>
        <dbReference type="ARBA" id="ARBA00009142"/>
    </source>
</evidence>
<evidence type="ECO:0000256" key="4">
    <source>
        <dbReference type="ARBA" id="ARBA00022475"/>
    </source>
</evidence>
<dbReference type="PANTHER" id="PTHR30269:SF37">
    <property type="entry name" value="MEMBRANE TRANSPORTER PROTEIN"/>
    <property type="match status" value="1"/>
</dbReference>
<evidence type="ECO:0000256" key="8">
    <source>
        <dbReference type="RuleBase" id="RU363041"/>
    </source>
</evidence>
<gene>
    <name evidence="9" type="ORF">GCM10023333_11090</name>
</gene>
<sequence length="251" mass="27288">MESVTLSLDLVLLLMMAIYLASLISSVTGSAGGVLMFAAMGTVIPARALVALHGSVQLVSNLNRTWWLRHSVDARLCGYFGVGVALGAVLATALIAQFASELIPLWILLALIGYTLFKPKRMPAIRVSGRGFFWVGLATGILGILAGAVDPFLAVFFVRDDMSKQQIVANKSMMQLMTHLTKIPAFLYLGFSFVEHWPLIAVFALAAMAGNWTGLKLLHRIDVKRFITLMKLALMLAAWQIGFQIFGSMVA</sequence>
<feature type="transmembrane region" description="Helical" evidence="8">
    <location>
        <begin position="76"/>
        <end position="96"/>
    </location>
</feature>
<feature type="transmembrane region" description="Helical" evidence="8">
    <location>
        <begin position="131"/>
        <end position="158"/>
    </location>
</feature>
<dbReference type="RefSeq" id="WP_345334218.1">
    <property type="nucleotide sequence ID" value="NZ_BAABJZ010000015.1"/>
</dbReference>
<evidence type="ECO:0000256" key="5">
    <source>
        <dbReference type="ARBA" id="ARBA00022692"/>
    </source>
</evidence>
<name>A0ABP9EHM4_9GAMM</name>
<dbReference type="InterPro" id="IPR052017">
    <property type="entry name" value="TSUP"/>
</dbReference>
<dbReference type="Pfam" id="PF01925">
    <property type="entry name" value="TauE"/>
    <property type="match status" value="1"/>
</dbReference>
<evidence type="ECO:0000256" key="1">
    <source>
        <dbReference type="ARBA" id="ARBA00004651"/>
    </source>
</evidence>
<comment type="subcellular location">
    <subcellularLocation>
        <location evidence="1 8">Cell membrane</location>
        <topology evidence="1 8">Multi-pass membrane protein</topology>
    </subcellularLocation>
</comment>
<organism evidence="9 10">
    <name type="scientific">Ferrimonas pelagia</name>
    <dbReference type="NCBI Taxonomy" id="1177826"/>
    <lineage>
        <taxon>Bacteria</taxon>
        <taxon>Pseudomonadati</taxon>
        <taxon>Pseudomonadota</taxon>
        <taxon>Gammaproteobacteria</taxon>
        <taxon>Alteromonadales</taxon>
        <taxon>Ferrimonadaceae</taxon>
        <taxon>Ferrimonas</taxon>
    </lineage>
</organism>